<dbReference type="RefSeq" id="WP_317140486.1">
    <property type="nucleotide sequence ID" value="NZ_CP118157.1"/>
</dbReference>
<dbReference type="AlphaFoldDB" id="A0AA97I795"/>
<dbReference type="Proteomes" id="UP001305498">
    <property type="component" value="Chromosome"/>
</dbReference>
<accession>A0AA97I795</accession>
<keyword evidence="3" id="KW-1185">Reference proteome</keyword>
<evidence type="ECO:0000313" key="3">
    <source>
        <dbReference type="Proteomes" id="UP001305498"/>
    </source>
</evidence>
<feature type="compositionally biased region" description="Acidic residues" evidence="1">
    <location>
        <begin position="26"/>
        <end position="43"/>
    </location>
</feature>
<feature type="compositionally biased region" description="Acidic residues" evidence="1">
    <location>
        <begin position="68"/>
        <end position="85"/>
    </location>
</feature>
<proteinExistence type="predicted"/>
<gene>
    <name evidence="2" type="ORF">N8K70_04860</name>
</gene>
<name>A0AA97I795_9MICO</name>
<organism evidence="2 3">
    <name type="scientific">Microbacterium betulae</name>
    <dbReference type="NCBI Taxonomy" id="2981139"/>
    <lineage>
        <taxon>Bacteria</taxon>
        <taxon>Bacillati</taxon>
        <taxon>Actinomycetota</taxon>
        <taxon>Actinomycetes</taxon>
        <taxon>Micrococcales</taxon>
        <taxon>Microbacteriaceae</taxon>
        <taxon>Microbacterium</taxon>
    </lineage>
</organism>
<feature type="region of interest" description="Disordered" evidence="1">
    <location>
        <begin position="1"/>
        <end position="85"/>
    </location>
</feature>
<dbReference type="KEGG" id="mbet:N8K70_04860"/>
<reference evidence="2 3" key="1">
    <citation type="submission" date="2023-02" db="EMBL/GenBank/DDBJ databases">
        <title>Microbacterium betulae sp. nov., isolated from birch wood.</title>
        <authorList>
            <person name="Pasciak M."/>
            <person name="Pawlik K.J."/>
            <person name="Martynowski D."/>
            <person name="Laczmanski L."/>
            <person name="Ciekot J."/>
            <person name="Szponar B."/>
            <person name="Wojcik-Fatla A."/>
            <person name="Mackiewicz B."/>
            <person name="Farian E."/>
            <person name="Cholewa G."/>
            <person name="Cholewa A."/>
            <person name="Dutkiewicz J."/>
        </authorList>
    </citation>
    <scope>NUCLEOTIDE SEQUENCE [LARGE SCALE GENOMIC DNA]</scope>
    <source>
        <strain evidence="2 3">AB</strain>
    </source>
</reference>
<dbReference type="EMBL" id="CP118157">
    <property type="protein sequence ID" value="WOF24012.1"/>
    <property type="molecule type" value="Genomic_DNA"/>
</dbReference>
<evidence type="ECO:0000313" key="2">
    <source>
        <dbReference type="EMBL" id="WOF24012.1"/>
    </source>
</evidence>
<feature type="compositionally biased region" description="Basic and acidic residues" evidence="1">
    <location>
        <begin position="58"/>
        <end position="67"/>
    </location>
</feature>
<evidence type="ECO:0000256" key="1">
    <source>
        <dbReference type="SAM" id="MobiDB-lite"/>
    </source>
</evidence>
<sequence>MSNAEGTDPDIQTRPIQPPERREVPDDAELDALEDDRDPEELADDRGPLPDAALDHAVLPDDRRDADEGYADAPEADADVDDDER</sequence>
<protein>
    <submittedName>
        <fullName evidence="2">Uncharacterized protein</fullName>
    </submittedName>
</protein>